<accession>A0ABM1BTV8</accession>
<protein>
    <submittedName>
        <fullName evidence="10">Single-strand selective monofunctional uracil DNA glycosylase-like</fullName>
    </submittedName>
</protein>
<evidence type="ECO:0000313" key="10">
    <source>
        <dbReference type="RefSeq" id="XP_013788554.2"/>
    </source>
</evidence>
<dbReference type="InterPro" id="IPR039134">
    <property type="entry name" value="SMUG1"/>
</dbReference>
<evidence type="ECO:0000256" key="7">
    <source>
        <dbReference type="ARBA" id="ARBA00023242"/>
    </source>
</evidence>
<dbReference type="PANTHER" id="PTHR13235:SF2">
    <property type="entry name" value="SINGLE-STRAND SELECTIVE MONOFUNCTIONAL URACIL DNA GLYCOSYLASE"/>
    <property type="match status" value="1"/>
</dbReference>
<organism evidence="9 10">
    <name type="scientific">Limulus polyphemus</name>
    <name type="common">Atlantic horseshoe crab</name>
    <dbReference type="NCBI Taxonomy" id="6850"/>
    <lineage>
        <taxon>Eukaryota</taxon>
        <taxon>Metazoa</taxon>
        <taxon>Ecdysozoa</taxon>
        <taxon>Arthropoda</taxon>
        <taxon>Chelicerata</taxon>
        <taxon>Merostomata</taxon>
        <taxon>Xiphosura</taxon>
        <taxon>Limulidae</taxon>
        <taxon>Limulus</taxon>
    </lineage>
</organism>
<evidence type="ECO:0000256" key="5">
    <source>
        <dbReference type="ARBA" id="ARBA00023125"/>
    </source>
</evidence>
<dbReference type="SUPFAM" id="SSF52141">
    <property type="entry name" value="Uracil-DNA glycosylase-like"/>
    <property type="match status" value="1"/>
</dbReference>
<dbReference type="RefSeq" id="XP_013788554.2">
    <property type="nucleotide sequence ID" value="XM_013933100.2"/>
</dbReference>
<evidence type="ECO:0000256" key="6">
    <source>
        <dbReference type="ARBA" id="ARBA00023204"/>
    </source>
</evidence>
<sequence length="272" mass="30807">MLNKTMAPPSKIRKLEMEFGSGNEDSVCQAFLEIERAQGEKLMKVDYKPQVSYVYNPLEYAREPHEDYIKKYCKGRKDVIFLGMNPGPFGMAQTGVPFGEVAYVRDWLKIEGVVGKPPQEHPKRVISGFSCTKREVSGYRFWSFFEETCGTPEKFFKRCFVHNYCPLIYMTESSKNITPPELKGPTKTAVTEICDVAFVDVVKLLKPKIVIGVGKFVESRVTKVLKTGGIDNIRVSAIMHPSPVNPLANKGWKETVTKQLSELGVLDYFDKK</sequence>
<dbReference type="PANTHER" id="PTHR13235">
    <property type="entry name" value="SINGLE-STRAND SELECTIVE MONOFUNCTIONAL URACIL DNA GLYCOSYLASE"/>
    <property type="match status" value="1"/>
</dbReference>
<keyword evidence="9" id="KW-1185">Reference proteome</keyword>
<keyword evidence="6" id="KW-0234">DNA repair</keyword>
<comment type="similarity">
    <text evidence="2">Belongs to the uracil-DNA glycosylase (UDG) superfamily. SMUG1 family.</text>
</comment>
<evidence type="ECO:0000256" key="4">
    <source>
        <dbReference type="ARBA" id="ARBA00022801"/>
    </source>
</evidence>
<dbReference type="InterPro" id="IPR036895">
    <property type="entry name" value="Uracil-DNA_glycosylase-like_sf"/>
</dbReference>
<keyword evidence="4" id="KW-0378">Hydrolase</keyword>
<keyword evidence="5" id="KW-0238">DNA-binding</keyword>
<evidence type="ECO:0000256" key="2">
    <source>
        <dbReference type="ARBA" id="ARBA00007889"/>
    </source>
</evidence>
<comment type="subcellular location">
    <subcellularLocation>
        <location evidence="1">Nucleus</location>
    </subcellularLocation>
</comment>
<evidence type="ECO:0000313" key="9">
    <source>
        <dbReference type="Proteomes" id="UP000694941"/>
    </source>
</evidence>
<feature type="domain" description="Uracil-DNA glycosylase-like" evidence="8">
    <location>
        <begin position="72"/>
        <end position="246"/>
    </location>
</feature>
<dbReference type="GeneID" id="106472451"/>
<name>A0ABM1BTV8_LIMPO</name>
<dbReference type="InterPro" id="IPR005122">
    <property type="entry name" value="Uracil-DNA_glycosylase-like"/>
</dbReference>
<reference evidence="10" key="1">
    <citation type="submission" date="2025-08" db="UniProtKB">
        <authorList>
            <consortium name="RefSeq"/>
        </authorList>
    </citation>
    <scope>IDENTIFICATION</scope>
    <source>
        <tissue evidence="10">Muscle</tissue>
    </source>
</reference>
<proteinExistence type="inferred from homology"/>
<dbReference type="CDD" id="cd19374">
    <property type="entry name" value="UDG-F3_SMUG1-like"/>
    <property type="match status" value="1"/>
</dbReference>
<evidence type="ECO:0000259" key="8">
    <source>
        <dbReference type="Pfam" id="PF03167"/>
    </source>
</evidence>
<gene>
    <name evidence="10" type="primary">LOC106472451</name>
</gene>
<evidence type="ECO:0000256" key="3">
    <source>
        <dbReference type="ARBA" id="ARBA00022763"/>
    </source>
</evidence>
<dbReference type="Gene3D" id="3.40.470.10">
    <property type="entry name" value="Uracil-DNA glycosylase-like domain"/>
    <property type="match status" value="1"/>
</dbReference>
<dbReference type="Proteomes" id="UP000694941">
    <property type="component" value="Unplaced"/>
</dbReference>
<keyword evidence="7" id="KW-0539">Nucleus</keyword>
<evidence type="ECO:0000256" key="1">
    <source>
        <dbReference type="ARBA" id="ARBA00004123"/>
    </source>
</evidence>
<dbReference type="Pfam" id="PF03167">
    <property type="entry name" value="UDG"/>
    <property type="match status" value="1"/>
</dbReference>
<keyword evidence="3" id="KW-0227">DNA damage</keyword>